<comment type="caution">
    <text evidence="1">The sequence shown here is derived from an EMBL/GenBank/DDBJ whole genome shotgun (WGS) entry which is preliminary data.</text>
</comment>
<feature type="non-terminal residue" evidence="1">
    <location>
        <position position="1"/>
    </location>
</feature>
<name>A0ACB8R8F4_9AGAM</name>
<keyword evidence="2" id="KW-1185">Reference proteome</keyword>
<evidence type="ECO:0000313" key="1">
    <source>
        <dbReference type="EMBL" id="KAI0040177.1"/>
    </source>
</evidence>
<reference evidence="1" key="1">
    <citation type="submission" date="2021-02" db="EMBL/GenBank/DDBJ databases">
        <authorList>
            <consortium name="DOE Joint Genome Institute"/>
            <person name="Ahrendt S."/>
            <person name="Looney B.P."/>
            <person name="Miyauchi S."/>
            <person name="Morin E."/>
            <person name="Drula E."/>
            <person name="Courty P.E."/>
            <person name="Chicoki N."/>
            <person name="Fauchery L."/>
            <person name="Kohler A."/>
            <person name="Kuo A."/>
            <person name="Labutti K."/>
            <person name="Pangilinan J."/>
            <person name="Lipzen A."/>
            <person name="Riley R."/>
            <person name="Andreopoulos W."/>
            <person name="He G."/>
            <person name="Johnson J."/>
            <person name="Barry K.W."/>
            <person name="Grigoriev I.V."/>
            <person name="Nagy L."/>
            <person name="Hibbett D."/>
            <person name="Henrissat B."/>
            <person name="Matheny P.B."/>
            <person name="Labbe J."/>
            <person name="Martin F."/>
        </authorList>
    </citation>
    <scope>NUCLEOTIDE SEQUENCE</scope>
    <source>
        <strain evidence="1">FP105234-sp</strain>
    </source>
</reference>
<reference evidence="1" key="2">
    <citation type="journal article" date="2022" name="New Phytol.">
        <title>Evolutionary transition to the ectomycorrhizal habit in the genomes of a hyperdiverse lineage of mushroom-forming fungi.</title>
        <authorList>
            <person name="Looney B."/>
            <person name="Miyauchi S."/>
            <person name="Morin E."/>
            <person name="Drula E."/>
            <person name="Courty P.E."/>
            <person name="Kohler A."/>
            <person name="Kuo A."/>
            <person name="LaButti K."/>
            <person name="Pangilinan J."/>
            <person name="Lipzen A."/>
            <person name="Riley R."/>
            <person name="Andreopoulos W."/>
            <person name="He G."/>
            <person name="Johnson J."/>
            <person name="Nolan M."/>
            <person name="Tritt A."/>
            <person name="Barry K.W."/>
            <person name="Grigoriev I.V."/>
            <person name="Nagy L.G."/>
            <person name="Hibbett D."/>
            <person name="Henrissat B."/>
            <person name="Matheny P.B."/>
            <person name="Labbe J."/>
            <person name="Martin F.M."/>
        </authorList>
    </citation>
    <scope>NUCLEOTIDE SEQUENCE</scope>
    <source>
        <strain evidence="1">FP105234-sp</strain>
    </source>
</reference>
<dbReference type="Proteomes" id="UP000814033">
    <property type="component" value="Unassembled WGS sequence"/>
</dbReference>
<feature type="non-terminal residue" evidence="1">
    <location>
        <position position="144"/>
    </location>
</feature>
<accession>A0ACB8R8F4</accession>
<sequence>DCYDCASTGGCTRCGPKSSNFCCDLCNPAQFEDVARADVVKPPAQTRRSKIDTKYMPNVGEKSLMDGLLEWRSARAVEKFGIVHFDDFGPALFMPLSAVQLIVDSAHSQKIKKPSDILRQTKWAPAKRYGNQLFDIVLTHLPLP</sequence>
<gene>
    <name evidence="1" type="ORF">FA95DRAFT_1463032</name>
</gene>
<protein>
    <submittedName>
        <fullName evidence="1">Uncharacterized protein</fullName>
    </submittedName>
</protein>
<evidence type="ECO:0000313" key="2">
    <source>
        <dbReference type="Proteomes" id="UP000814033"/>
    </source>
</evidence>
<organism evidence="1 2">
    <name type="scientific">Auriscalpium vulgare</name>
    <dbReference type="NCBI Taxonomy" id="40419"/>
    <lineage>
        <taxon>Eukaryota</taxon>
        <taxon>Fungi</taxon>
        <taxon>Dikarya</taxon>
        <taxon>Basidiomycota</taxon>
        <taxon>Agaricomycotina</taxon>
        <taxon>Agaricomycetes</taxon>
        <taxon>Russulales</taxon>
        <taxon>Auriscalpiaceae</taxon>
        <taxon>Auriscalpium</taxon>
    </lineage>
</organism>
<proteinExistence type="predicted"/>
<dbReference type="EMBL" id="MU276220">
    <property type="protein sequence ID" value="KAI0040177.1"/>
    <property type="molecule type" value="Genomic_DNA"/>
</dbReference>